<dbReference type="InterPro" id="IPR016181">
    <property type="entry name" value="Acyl_CoA_acyltransferase"/>
</dbReference>
<dbReference type="Proteomes" id="UP000826462">
    <property type="component" value="Chromosome 1"/>
</dbReference>
<dbReference type="CDD" id="cd04301">
    <property type="entry name" value="NAT_SF"/>
    <property type="match status" value="1"/>
</dbReference>
<dbReference type="EMBL" id="CP080095">
    <property type="protein sequence ID" value="QYD66966.1"/>
    <property type="molecule type" value="Genomic_DNA"/>
</dbReference>
<feature type="domain" description="N-acetyltransferase" evidence="1">
    <location>
        <begin position="1"/>
        <end position="109"/>
    </location>
</feature>
<protein>
    <submittedName>
        <fullName evidence="2">GNAT family N-acetyltransferase</fullName>
    </submittedName>
</protein>
<evidence type="ECO:0000313" key="3">
    <source>
        <dbReference type="Proteomes" id="UP000826462"/>
    </source>
</evidence>
<dbReference type="RefSeq" id="WP_219795960.1">
    <property type="nucleotide sequence ID" value="NZ_CP080095.1"/>
</dbReference>
<dbReference type="Pfam" id="PF00583">
    <property type="entry name" value="Acetyltransf_1"/>
    <property type="match status" value="1"/>
</dbReference>
<keyword evidence="3" id="KW-1185">Reference proteome</keyword>
<proteinExistence type="predicted"/>
<sequence>MHAYLFKDRSARAITIEFDGHNGRAVAWHRDQPVGWIRFEPVASALAGARATLVDLFVDPAFRRSGIAHTLLARLYEELNGPIEVDASSGAPGAEFSSLCRNLMCEGLIVSPSR</sequence>
<accession>A0ABX8UE46</accession>
<dbReference type="Gene3D" id="3.40.630.30">
    <property type="match status" value="1"/>
</dbReference>
<name>A0ABX8UE46_9BURK</name>
<dbReference type="InterPro" id="IPR000182">
    <property type="entry name" value="GNAT_dom"/>
</dbReference>
<dbReference type="PROSITE" id="PS51186">
    <property type="entry name" value="GNAT"/>
    <property type="match status" value="1"/>
</dbReference>
<evidence type="ECO:0000313" key="2">
    <source>
        <dbReference type="EMBL" id="QYD66966.1"/>
    </source>
</evidence>
<gene>
    <name evidence="2" type="ORF">KZJ38_11080</name>
</gene>
<evidence type="ECO:0000259" key="1">
    <source>
        <dbReference type="PROSITE" id="PS51186"/>
    </source>
</evidence>
<dbReference type="SUPFAM" id="SSF55729">
    <property type="entry name" value="Acyl-CoA N-acyltransferases (Nat)"/>
    <property type="match status" value="1"/>
</dbReference>
<reference evidence="2 3" key="1">
    <citation type="submission" date="2021-07" db="EMBL/GenBank/DDBJ databases">
        <title>Paraburkholderia edwinii protects Aspergillus sp. from phenazines by acting as a toxin sponge.</title>
        <authorList>
            <person name="Dahlstrom K.M."/>
            <person name="Newman D.K."/>
        </authorList>
    </citation>
    <scope>NUCLEOTIDE SEQUENCE [LARGE SCALE GENOMIC DNA]</scope>
    <source>
        <strain evidence="2 3">Pe01</strain>
    </source>
</reference>
<organism evidence="2 3">
    <name type="scientific">Paraburkholderia edwinii</name>
    <dbReference type="NCBI Taxonomy" id="2861782"/>
    <lineage>
        <taxon>Bacteria</taxon>
        <taxon>Pseudomonadati</taxon>
        <taxon>Pseudomonadota</taxon>
        <taxon>Betaproteobacteria</taxon>
        <taxon>Burkholderiales</taxon>
        <taxon>Burkholderiaceae</taxon>
        <taxon>Paraburkholderia</taxon>
    </lineage>
</organism>